<evidence type="ECO:0000313" key="4">
    <source>
        <dbReference type="Proteomes" id="UP000039324"/>
    </source>
</evidence>
<evidence type="ECO:0000256" key="2">
    <source>
        <dbReference type="SAM" id="Phobius"/>
    </source>
</evidence>
<keyword evidence="2" id="KW-0812">Transmembrane</keyword>
<dbReference type="AlphaFoldDB" id="A0A0G4J4L0"/>
<keyword evidence="2" id="KW-0472">Membrane</keyword>
<evidence type="ECO:0000256" key="1">
    <source>
        <dbReference type="SAM" id="MobiDB-lite"/>
    </source>
</evidence>
<proteinExistence type="predicted"/>
<keyword evidence="2" id="KW-1133">Transmembrane helix</keyword>
<dbReference type="EMBL" id="CDSF01000132">
    <property type="protein sequence ID" value="CEP02573.1"/>
    <property type="molecule type" value="Genomic_DNA"/>
</dbReference>
<feature type="region of interest" description="Disordered" evidence="1">
    <location>
        <begin position="47"/>
        <end position="75"/>
    </location>
</feature>
<evidence type="ECO:0000313" key="3">
    <source>
        <dbReference type="EMBL" id="CEP02573.1"/>
    </source>
</evidence>
<name>A0A0G4J4L0_PLABS</name>
<keyword evidence="4" id="KW-1185">Reference proteome</keyword>
<organism evidence="3 4">
    <name type="scientific">Plasmodiophora brassicae</name>
    <name type="common">Clubroot disease agent</name>
    <dbReference type="NCBI Taxonomy" id="37360"/>
    <lineage>
        <taxon>Eukaryota</taxon>
        <taxon>Sar</taxon>
        <taxon>Rhizaria</taxon>
        <taxon>Endomyxa</taxon>
        <taxon>Phytomyxea</taxon>
        <taxon>Plasmodiophorida</taxon>
        <taxon>Plasmodiophoridae</taxon>
        <taxon>Plasmodiophora</taxon>
    </lineage>
</organism>
<reference evidence="3 4" key="1">
    <citation type="submission" date="2015-02" db="EMBL/GenBank/DDBJ databases">
        <authorList>
            <person name="Chooi Y.-H."/>
        </authorList>
    </citation>
    <scope>NUCLEOTIDE SEQUENCE [LARGE SCALE GENOMIC DNA]</scope>
    <source>
        <strain evidence="3">E3</strain>
    </source>
</reference>
<gene>
    <name evidence="3" type="ORF">PBRA_009157</name>
</gene>
<protein>
    <submittedName>
        <fullName evidence="3">Uncharacterized protein</fullName>
    </submittedName>
</protein>
<dbReference type="Proteomes" id="UP000039324">
    <property type="component" value="Unassembled WGS sequence"/>
</dbReference>
<feature type="transmembrane region" description="Helical" evidence="2">
    <location>
        <begin position="22"/>
        <end position="39"/>
    </location>
</feature>
<accession>A0A0G4J4L0</accession>
<sequence length="103" mass="10814">MPHGVAADCSTGAADNMRPPRAALATLLALIIITIMLAADVGCAKNFTGSTTPGRGRQPDSSRAPPRARPPMYAPVPLSRLRRVSAVLFVDSRSVPRAGEFDS</sequence>